<evidence type="ECO:0000256" key="12">
    <source>
        <dbReference type="ARBA" id="ARBA00047899"/>
    </source>
</evidence>
<dbReference type="InterPro" id="IPR000719">
    <property type="entry name" value="Prot_kinase_dom"/>
</dbReference>
<evidence type="ECO:0000256" key="3">
    <source>
        <dbReference type="ARBA" id="ARBA00022527"/>
    </source>
</evidence>
<feature type="domain" description="Protein kinase" evidence="16">
    <location>
        <begin position="25"/>
        <end position="282"/>
    </location>
</feature>
<keyword evidence="5" id="KW-0479">Metal-binding</keyword>
<evidence type="ECO:0000256" key="8">
    <source>
        <dbReference type="ARBA" id="ARBA00022777"/>
    </source>
</evidence>
<protein>
    <recommendedName>
        <fullName evidence="2">non-specific serine/threonine protein kinase</fullName>
        <ecNumber evidence="2">2.7.11.1</ecNumber>
    </recommendedName>
</protein>
<dbReference type="GO" id="GO:0004674">
    <property type="term" value="F:protein serine/threonine kinase activity"/>
    <property type="evidence" value="ECO:0007669"/>
    <property type="project" value="UniProtKB-KW"/>
</dbReference>
<dbReference type="PROSITE" id="PS00107">
    <property type="entry name" value="PROTEIN_KINASE_ATP"/>
    <property type="match status" value="1"/>
</dbReference>
<dbReference type="EC" id="2.7.11.1" evidence="2"/>
<dbReference type="GO" id="GO:0005524">
    <property type="term" value="F:ATP binding"/>
    <property type="evidence" value="ECO:0007669"/>
    <property type="project" value="UniProtKB-UniRule"/>
</dbReference>
<evidence type="ECO:0000256" key="7">
    <source>
        <dbReference type="ARBA" id="ARBA00022741"/>
    </source>
</evidence>
<evidence type="ECO:0000256" key="15">
    <source>
        <dbReference type="RuleBase" id="RU000304"/>
    </source>
</evidence>
<dbReference type="FunFam" id="1.10.510.10:FF:000571">
    <property type="entry name" value="Maternal embryonic leucine zipper kinase"/>
    <property type="match status" value="1"/>
</dbReference>
<evidence type="ECO:0000256" key="6">
    <source>
        <dbReference type="ARBA" id="ARBA00022737"/>
    </source>
</evidence>
<reference evidence="17" key="1">
    <citation type="submission" date="2021-01" db="EMBL/GenBank/DDBJ databases">
        <authorList>
            <person name="Corre E."/>
            <person name="Pelletier E."/>
            <person name="Niang G."/>
            <person name="Scheremetjew M."/>
            <person name="Finn R."/>
            <person name="Kale V."/>
            <person name="Holt S."/>
            <person name="Cochrane G."/>
            <person name="Meng A."/>
            <person name="Brown T."/>
            <person name="Cohen L."/>
        </authorList>
    </citation>
    <scope>NUCLEOTIDE SEQUENCE</scope>
    <source>
        <strain evidence="17">CCMP3107</strain>
    </source>
</reference>
<proteinExistence type="inferred from homology"/>
<name>A0A6V2SC80_HETAK</name>
<evidence type="ECO:0000256" key="1">
    <source>
        <dbReference type="ARBA" id="ARBA00001946"/>
    </source>
</evidence>
<dbReference type="FunFam" id="3.30.200.20:FF:000315">
    <property type="entry name" value="Calcium-dependent protein kinase 3"/>
    <property type="match status" value="1"/>
</dbReference>
<evidence type="ECO:0000313" key="17">
    <source>
        <dbReference type="EMBL" id="CAE0623644.1"/>
    </source>
</evidence>
<dbReference type="SMART" id="SM00220">
    <property type="entry name" value="S_TKc"/>
    <property type="match status" value="1"/>
</dbReference>
<keyword evidence="8" id="KW-0418">Kinase</keyword>
<comment type="catalytic activity">
    <reaction evidence="13">
        <text>L-seryl-[protein] + ATP = O-phospho-L-seryl-[protein] + ADP + H(+)</text>
        <dbReference type="Rhea" id="RHEA:17989"/>
        <dbReference type="Rhea" id="RHEA-COMP:9863"/>
        <dbReference type="Rhea" id="RHEA-COMP:11604"/>
        <dbReference type="ChEBI" id="CHEBI:15378"/>
        <dbReference type="ChEBI" id="CHEBI:29999"/>
        <dbReference type="ChEBI" id="CHEBI:30616"/>
        <dbReference type="ChEBI" id="CHEBI:83421"/>
        <dbReference type="ChEBI" id="CHEBI:456216"/>
        <dbReference type="EC" id="2.7.11.1"/>
    </reaction>
</comment>
<dbReference type="PANTHER" id="PTHR24347">
    <property type="entry name" value="SERINE/THREONINE-PROTEIN KINASE"/>
    <property type="match status" value="1"/>
</dbReference>
<gene>
    <name evidence="17" type="ORF">HAKA00212_LOCUS2310</name>
</gene>
<dbReference type="AlphaFoldDB" id="A0A6V2SC80"/>
<dbReference type="InterPro" id="IPR008271">
    <property type="entry name" value="Ser/Thr_kinase_AS"/>
</dbReference>
<keyword evidence="9" id="KW-0106">Calcium</keyword>
<dbReference type="GO" id="GO:0046872">
    <property type="term" value="F:metal ion binding"/>
    <property type="evidence" value="ECO:0007669"/>
    <property type="project" value="UniProtKB-KW"/>
</dbReference>
<comment type="cofactor">
    <cofactor evidence="1">
        <name>Mg(2+)</name>
        <dbReference type="ChEBI" id="CHEBI:18420"/>
    </cofactor>
</comment>
<dbReference type="InterPro" id="IPR017441">
    <property type="entry name" value="Protein_kinase_ATP_BS"/>
</dbReference>
<dbReference type="PROSITE" id="PS00108">
    <property type="entry name" value="PROTEIN_KINASE_ST"/>
    <property type="match status" value="1"/>
</dbReference>
<evidence type="ECO:0000256" key="9">
    <source>
        <dbReference type="ARBA" id="ARBA00022837"/>
    </source>
</evidence>
<keyword evidence="6" id="KW-0677">Repeat</keyword>
<accession>A0A6V2SC80</accession>
<evidence type="ECO:0000259" key="16">
    <source>
        <dbReference type="PROSITE" id="PS50011"/>
    </source>
</evidence>
<feature type="binding site" evidence="14">
    <location>
        <position position="54"/>
    </location>
    <ligand>
        <name>ATP</name>
        <dbReference type="ChEBI" id="CHEBI:30616"/>
    </ligand>
</feature>
<evidence type="ECO:0000256" key="4">
    <source>
        <dbReference type="ARBA" id="ARBA00022679"/>
    </source>
</evidence>
<evidence type="ECO:0000256" key="2">
    <source>
        <dbReference type="ARBA" id="ARBA00012513"/>
    </source>
</evidence>
<dbReference type="Gene3D" id="1.10.510.10">
    <property type="entry name" value="Transferase(Phosphotransferase) domain 1"/>
    <property type="match status" value="1"/>
</dbReference>
<dbReference type="SUPFAM" id="SSF56112">
    <property type="entry name" value="Protein kinase-like (PK-like)"/>
    <property type="match status" value="1"/>
</dbReference>
<keyword evidence="7 14" id="KW-0547">Nucleotide-binding</keyword>
<organism evidence="17">
    <name type="scientific">Heterosigma akashiwo</name>
    <name type="common">Chromophytic alga</name>
    <name type="synonym">Heterosigma carterae</name>
    <dbReference type="NCBI Taxonomy" id="2829"/>
    <lineage>
        <taxon>Eukaryota</taxon>
        <taxon>Sar</taxon>
        <taxon>Stramenopiles</taxon>
        <taxon>Ochrophyta</taxon>
        <taxon>Raphidophyceae</taxon>
        <taxon>Chattonellales</taxon>
        <taxon>Chattonellaceae</taxon>
        <taxon>Heterosigma</taxon>
    </lineage>
</organism>
<evidence type="ECO:0000256" key="10">
    <source>
        <dbReference type="ARBA" id="ARBA00022840"/>
    </source>
</evidence>
<dbReference type="CDD" id="cd05117">
    <property type="entry name" value="STKc_CAMK"/>
    <property type="match status" value="1"/>
</dbReference>
<dbReference type="InterPro" id="IPR011009">
    <property type="entry name" value="Kinase-like_dom_sf"/>
</dbReference>
<evidence type="ECO:0000256" key="13">
    <source>
        <dbReference type="ARBA" id="ARBA00048679"/>
    </source>
</evidence>
<keyword evidence="3 15" id="KW-0723">Serine/threonine-protein kinase</keyword>
<evidence type="ECO:0000256" key="14">
    <source>
        <dbReference type="PROSITE-ProRule" id="PRU10141"/>
    </source>
</evidence>
<dbReference type="EMBL" id="HBIU01006011">
    <property type="protein sequence ID" value="CAE0623644.1"/>
    <property type="molecule type" value="Transcribed_RNA"/>
</dbReference>
<evidence type="ECO:0000256" key="5">
    <source>
        <dbReference type="ARBA" id="ARBA00022723"/>
    </source>
</evidence>
<dbReference type="PROSITE" id="PS50011">
    <property type="entry name" value="PROTEIN_KINASE_DOM"/>
    <property type="match status" value="1"/>
</dbReference>
<dbReference type="Pfam" id="PF00069">
    <property type="entry name" value="Pkinase"/>
    <property type="match status" value="1"/>
</dbReference>
<comment type="catalytic activity">
    <reaction evidence="12">
        <text>L-threonyl-[protein] + ATP = O-phospho-L-threonyl-[protein] + ADP + H(+)</text>
        <dbReference type="Rhea" id="RHEA:46608"/>
        <dbReference type="Rhea" id="RHEA-COMP:11060"/>
        <dbReference type="Rhea" id="RHEA-COMP:11605"/>
        <dbReference type="ChEBI" id="CHEBI:15378"/>
        <dbReference type="ChEBI" id="CHEBI:30013"/>
        <dbReference type="ChEBI" id="CHEBI:30616"/>
        <dbReference type="ChEBI" id="CHEBI:61977"/>
        <dbReference type="ChEBI" id="CHEBI:456216"/>
        <dbReference type="EC" id="2.7.11.1"/>
    </reaction>
</comment>
<dbReference type="Gene3D" id="3.30.200.20">
    <property type="entry name" value="Phosphorylase Kinase, domain 1"/>
    <property type="match status" value="1"/>
</dbReference>
<keyword evidence="10 14" id="KW-0067">ATP-binding</keyword>
<evidence type="ECO:0000256" key="11">
    <source>
        <dbReference type="ARBA" id="ARBA00024334"/>
    </source>
</evidence>
<comment type="similarity">
    <text evidence="11">Belongs to the protein kinase superfamily. Ser/Thr protein kinase family. CDPK subfamily.</text>
</comment>
<sequence length="339" mass="39190">MGQIFSICLGRDDARPNSSNIEEDYDMGEELGKGAYGTVVRGTLKATGDEYAIKMVQREGMSQEDEDDLQLEVNILRKLDHEYIMNLQDYYQTPQCHYIVTELLVGGELFTRIEHKKQYNEKEAKDVMFIFFKAMAYVHENGIVHRDLKPENLLLGSKDDDEHFKVADFGLAGEIKNGQPLTQFAGTPLYICPEMLQEKPYSFPADVWSMGVICFILLGGYPPFFANNINALYLKIINGEYTFDRKYWKHISPEAKELIQRMLEVDPDKRITIADALQHPWIMTSDEALLQRDLSLNHKEFKKFQAKRRLKAAVGGVMALNRMQHMAHFEEFKKEQSRK</sequence>
<keyword evidence="4" id="KW-0808">Transferase</keyword>